<comment type="caution">
    <text evidence="2">The sequence shown here is derived from an EMBL/GenBank/DDBJ whole genome shotgun (WGS) entry which is preliminary data.</text>
</comment>
<keyword evidence="1" id="KW-0812">Transmembrane</keyword>
<keyword evidence="1" id="KW-1133">Transmembrane helix</keyword>
<dbReference type="EMBL" id="MU858215">
    <property type="protein sequence ID" value="KAK4209115.1"/>
    <property type="molecule type" value="Genomic_DNA"/>
</dbReference>
<keyword evidence="3" id="KW-1185">Reference proteome</keyword>
<reference evidence="2" key="1">
    <citation type="journal article" date="2023" name="Mol. Phylogenet. Evol.">
        <title>Genome-scale phylogeny and comparative genomics of the fungal order Sordariales.</title>
        <authorList>
            <person name="Hensen N."/>
            <person name="Bonometti L."/>
            <person name="Westerberg I."/>
            <person name="Brannstrom I.O."/>
            <person name="Guillou S."/>
            <person name="Cros-Aarteil S."/>
            <person name="Calhoun S."/>
            <person name="Haridas S."/>
            <person name="Kuo A."/>
            <person name="Mondo S."/>
            <person name="Pangilinan J."/>
            <person name="Riley R."/>
            <person name="LaButti K."/>
            <person name="Andreopoulos B."/>
            <person name="Lipzen A."/>
            <person name="Chen C."/>
            <person name="Yan M."/>
            <person name="Daum C."/>
            <person name="Ng V."/>
            <person name="Clum A."/>
            <person name="Steindorff A."/>
            <person name="Ohm R.A."/>
            <person name="Martin F."/>
            <person name="Silar P."/>
            <person name="Natvig D.O."/>
            <person name="Lalanne C."/>
            <person name="Gautier V."/>
            <person name="Ament-Velasquez S.L."/>
            <person name="Kruys A."/>
            <person name="Hutchinson M.I."/>
            <person name="Powell A.J."/>
            <person name="Barry K."/>
            <person name="Miller A.N."/>
            <person name="Grigoriev I.V."/>
            <person name="Debuchy R."/>
            <person name="Gladieux P."/>
            <person name="Hiltunen Thoren M."/>
            <person name="Johannesson H."/>
        </authorList>
    </citation>
    <scope>NUCLEOTIDE SEQUENCE</scope>
    <source>
        <strain evidence="2">PSN293</strain>
    </source>
</reference>
<dbReference type="AlphaFoldDB" id="A0AAN6XYR1"/>
<accession>A0AAN6XYR1</accession>
<dbReference type="Gene3D" id="1.20.58.340">
    <property type="entry name" value="Magnesium transport protein CorA, transmembrane region"/>
    <property type="match status" value="1"/>
</dbReference>
<keyword evidence="1" id="KW-0472">Membrane</keyword>
<sequence>MLDLHRHFGTRRVWERIEVPKSPTIDVTEIWCHDGTGAPAVESRNISALDLENWLQEPSAKYIHSEDHTRVFRIVWVGVAPTGARYSPSDRDLQRVLSAWGLQDGYDYALSCFAGVSALPSLSDSNTRIFTAAYHPKLALTWSHTTPDTTKHTSTYLASTAAPAKATTNMVIFAQGEERRNLLASLKSTWSLSLITDPMFPALLSSLVLAQDLDSTLEDIKTVVRNVEARTGHHRFSTRRQTRPAAGELGSLSAEMSGCAAKLANGTRKLKVIEALNSFLADHDSHRRSGSPPPIMKSHSSLLAHRAQMQEIDITCTHQRVQIQIGALLHLIAQQDNAIAFETANATRSIAKDSLQDASSMKMLALVAMFFLPGSFVAALFSAPVFDWDSSAGTPAGAGAGGGLGVPTKLGFKLFWAIAVPLTVVTFGLYGMWIWLQKKRMRRRLNAGFA</sequence>
<proteinExistence type="predicted"/>
<reference evidence="2" key="2">
    <citation type="submission" date="2023-05" db="EMBL/GenBank/DDBJ databases">
        <authorList>
            <consortium name="Lawrence Berkeley National Laboratory"/>
            <person name="Steindorff A."/>
            <person name="Hensen N."/>
            <person name="Bonometti L."/>
            <person name="Westerberg I."/>
            <person name="Brannstrom I.O."/>
            <person name="Guillou S."/>
            <person name="Cros-Aarteil S."/>
            <person name="Calhoun S."/>
            <person name="Haridas S."/>
            <person name="Kuo A."/>
            <person name="Mondo S."/>
            <person name="Pangilinan J."/>
            <person name="Riley R."/>
            <person name="Labutti K."/>
            <person name="Andreopoulos B."/>
            <person name="Lipzen A."/>
            <person name="Chen C."/>
            <person name="Yanf M."/>
            <person name="Daum C."/>
            <person name="Ng V."/>
            <person name="Clum A."/>
            <person name="Ohm R."/>
            <person name="Martin F."/>
            <person name="Silar P."/>
            <person name="Natvig D."/>
            <person name="Lalanne C."/>
            <person name="Gautier V."/>
            <person name="Ament-Velasquez S.L."/>
            <person name="Kruys A."/>
            <person name="Hutchinson M.I."/>
            <person name="Powell A.J."/>
            <person name="Barry K."/>
            <person name="Miller A.N."/>
            <person name="Grigoriev I.V."/>
            <person name="Debuchy R."/>
            <person name="Gladieux P."/>
            <person name="Thoren M.H."/>
            <person name="Johannesson H."/>
        </authorList>
    </citation>
    <scope>NUCLEOTIDE SEQUENCE</scope>
    <source>
        <strain evidence="2">PSN293</strain>
    </source>
</reference>
<feature type="transmembrane region" description="Helical" evidence="1">
    <location>
        <begin position="364"/>
        <end position="386"/>
    </location>
</feature>
<evidence type="ECO:0000256" key="1">
    <source>
        <dbReference type="SAM" id="Phobius"/>
    </source>
</evidence>
<dbReference type="Proteomes" id="UP001301769">
    <property type="component" value="Unassembled WGS sequence"/>
</dbReference>
<evidence type="ECO:0000313" key="3">
    <source>
        <dbReference type="Proteomes" id="UP001301769"/>
    </source>
</evidence>
<protein>
    <submittedName>
        <fullName evidence="2">Uncharacterized protein</fullName>
    </submittedName>
</protein>
<gene>
    <name evidence="2" type="ORF">QBC37DRAFT_324431</name>
</gene>
<organism evidence="2 3">
    <name type="scientific">Rhypophila decipiens</name>
    <dbReference type="NCBI Taxonomy" id="261697"/>
    <lineage>
        <taxon>Eukaryota</taxon>
        <taxon>Fungi</taxon>
        <taxon>Dikarya</taxon>
        <taxon>Ascomycota</taxon>
        <taxon>Pezizomycotina</taxon>
        <taxon>Sordariomycetes</taxon>
        <taxon>Sordariomycetidae</taxon>
        <taxon>Sordariales</taxon>
        <taxon>Naviculisporaceae</taxon>
        <taxon>Rhypophila</taxon>
    </lineage>
</organism>
<name>A0AAN6XYR1_9PEZI</name>
<feature type="transmembrane region" description="Helical" evidence="1">
    <location>
        <begin position="414"/>
        <end position="436"/>
    </location>
</feature>
<evidence type="ECO:0000313" key="2">
    <source>
        <dbReference type="EMBL" id="KAK4209115.1"/>
    </source>
</evidence>